<dbReference type="AlphaFoldDB" id="A0A4Q9KUZ6"/>
<dbReference type="VEuPathDB" id="MicrosporidiaDB:CWI37_1638p0010"/>
<keyword evidence="1" id="KW-0472">Membrane</keyword>
<feature type="transmembrane region" description="Helical" evidence="1">
    <location>
        <begin position="129"/>
        <end position="150"/>
    </location>
</feature>
<reference evidence="2 3" key="1">
    <citation type="submission" date="2017-12" db="EMBL/GenBank/DDBJ databases">
        <authorList>
            <person name="Pombert J.-F."/>
            <person name="Haag K.L."/>
            <person name="Ebert D."/>
        </authorList>
    </citation>
    <scope>NUCLEOTIDE SEQUENCE [LARGE SCALE GENOMIC DNA]</scope>
    <source>
        <strain evidence="2">FI-OER-3-3</strain>
    </source>
</reference>
<keyword evidence="1" id="KW-0812">Transmembrane</keyword>
<gene>
    <name evidence="2" type="ORF">CWI37_1638p0010</name>
</gene>
<dbReference type="EMBL" id="PITJ01001638">
    <property type="protein sequence ID" value="TBT98697.1"/>
    <property type="molecule type" value="Genomic_DNA"/>
</dbReference>
<protein>
    <submittedName>
        <fullName evidence="2">Uncharacterized protein</fullName>
    </submittedName>
</protein>
<sequence>MLTETKQNTLEKSGTNSDDTAILDFVDDGVFSTIFLVFVLWRIVKSRKFKFSRFFKGNLRSFGIIFLFFSAISKIIYTYIFIYLAKKMIVNKELIDKMGFMKGHSFLYLYNRRFDLVDMFNIGYTLSHVLRISALFLLIGLWLPCAYTFAVKKRKNEIKNLNEQKDINLMIFSGNIVSISPKNIADAVSHASIVTFSTLYAFLRVPLSFIVDYNQKSSFFTATVFYRSVFYGFEIYAAVLFLLILEIKFLSIFRRENSQSRADKNVVENIHLLLIVLLLHSTLKYTINIIAMPIEMGEITLHVIKKIGNVVELILDVLLITMFCPLPTQIFESTNETSVYEKPLWRPSERLEYDKYSVGPIVCEADSPKIDPCERTIVELRDFREEIAQEK</sequence>
<feature type="transmembrane region" description="Helical" evidence="1">
    <location>
        <begin position="20"/>
        <end position="41"/>
    </location>
</feature>
<proteinExistence type="predicted"/>
<evidence type="ECO:0000313" key="3">
    <source>
        <dbReference type="Proteomes" id="UP000292362"/>
    </source>
</evidence>
<name>A0A4Q9KUZ6_9MICR</name>
<comment type="caution">
    <text evidence="2">The sequence shown here is derived from an EMBL/GenBank/DDBJ whole genome shotgun (WGS) entry which is preliminary data.</text>
</comment>
<feature type="transmembrane region" description="Helical" evidence="1">
    <location>
        <begin position="225"/>
        <end position="245"/>
    </location>
</feature>
<accession>A0A4Q9KUZ6</accession>
<evidence type="ECO:0000313" key="2">
    <source>
        <dbReference type="EMBL" id="TBT98697.1"/>
    </source>
</evidence>
<feature type="transmembrane region" description="Helical" evidence="1">
    <location>
        <begin position="187"/>
        <end position="205"/>
    </location>
</feature>
<dbReference type="Proteomes" id="UP000292362">
    <property type="component" value="Unassembled WGS sequence"/>
</dbReference>
<evidence type="ECO:0000256" key="1">
    <source>
        <dbReference type="SAM" id="Phobius"/>
    </source>
</evidence>
<organism evidence="2 3">
    <name type="scientific">Hamiltosporidium tvaerminnensis</name>
    <dbReference type="NCBI Taxonomy" id="1176355"/>
    <lineage>
        <taxon>Eukaryota</taxon>
        <taxon>Fungi</taxon>
        <taxon>Fungi incertae sedis</taxon>
        <taxon>Microsporidia</taxon>
        <taxon>Dubosqiidae</taxon>
        <taxon>Hamiltosporidium</taxon>
    </lineage>
</organism>
<feature type="transmembrane region" description="Helical" evidence="1">
    <location>
        <begin position="266"/>
        <end position="283"/>
    </location>
</feature>
<feature type="transmembrane region" description="Helical" evidence="1">
    <location>
        <begin position="62"/>
        <end position="84"/>
    </location>
</feature>
<keyword evidence="1" id="KW-1133">Transmembrane helix</keyword>